<organism evidence="1 2">
    <name type="scientific">Aspergillus sclerotialis</name>
    <dbReference type="NCBI Taxonomy" id="2070753"/>
    <lineage>
        <taxon>Eukaryota</taxon>
        <taxon>Fungi</taxon>
        <taxon>Dikarya</taxon>
        <taxon>Ascomycota</taxon>
        <taxon>Pezizomycotina</taxon>
        <taxon>Eurotiomycetes</taxon>
        <taxon>Eurotiomycetidae</taxon>
        <taxon>Eurotiales</taxon>
        <taxon>Aspergillaceae</taxon>
        <taxon>Aspergillus</taxon>
        <taxon>Aspergillus subgen. Polypaecilum</taxon>
    </lineage>
</organism>
<keyword evidence="1" id="KW-0808">Transferase</keyword>
<keyword evidence="2" id="KW-1185">Reference proteome</keyword>
<protein>
    <submittedName>
        <fullName evidence="1">Phosphotransferase enzyme family</fullName>
    </submittedName>
</protein>
<evidence type="ECO:0000313" key="1">
    <source>
        <dbReference type="EMBL" id="RJE21676.1"/>
    </source>
</evidence>
<proteinExistence type="predicted"/>
<accession>A0A3A2ZFC2</accession>
<evidence type="ECO:0000313" key="2">
    <source>
        <dbReference type="Proteomes" id="UP000266188"/>
    </source>
</evidence>
<dbReference type="GO" id="GO:0016740">
    <property type="term" value="F:transferase activity"/>
    <property type="evidence" value="ECO:0007669"/>
    <property type="project" value="UniProtKB-KW"/>
</dbReference>
<reference evidence="2" key="1">
    <citation type="submission" date="2017-02" db="EMBL/GenBank/DDBJ databases">
        <authorList>
            <person name="Tafer H."/>
            <person name="Lopandic K."/>
        </authorList>
    </citation>
    <scope>NUCLEOTIDE SEQUENCE [LARGE SCALE GENOMIC DNA]</scope>
    <source>
        <strain evidence="2">CBS 366.77</strain>
    </source>
</reference>
<dbReference type="Proteomes" id="UP000266188">
    <property type="component" value="Unassembled WGS sequence"/>
</dbReference>
<comment type="caution">
    <text evidence="1">The sequence shown here is derived from an EMBL/GenBank/DDBJ whole genome shotgun (WGS) entry which is preliminary data.</text>
</comment>
<sequence length="183" mass="21649">METSTSCENSLSKTVVDLPIVSGVTDWEYTYAAPAEFIHVAPWWLLLQSPEDWEDDLNQFLRRYTAKLRVFLEALNHCENKLIEQRRLSESQRLAPHMERSMETGLFWVCLAARYSSMFDEIYWTFIDERWYGSFTSLEDRIQRLDKTQQNEIKELVRLKMGKYSGNESSSNDNYPIDQLLEL</sequence>
<dbReference type="AlphaFoldDB" id="A0A3A2ZFC2"/>
<name>A0A3A2ZFC2_9EURO</name>
<gene>
    <name evidence="1" type="ORF">PHISCL_05977</name>
</gene>
<dbReference type="OrthoDB" id="5412996at2759"/>
<dbReference type="EMBL" id="MVGC01000212">
    <property type="protein sequence ID" value="RJE21676.1"/>
    <property type="molecule type" value="Genomic_DNA"/>
</dbReference>